<reference evidence="2 3" key="1">
    <citation type="journal article" date="2021" name="BMC Genomics">
        <title>Datura genome reveals duplications of psychoactive alkaloid biosynthetic genes and high mutation rate following tissue culture.</title>
        <authorList>
            <person name="Rajewski A."/>
            <person name="Carter-House D."/>
            <person name="Stajich J."/>
            <person name="Litt A."/>
        </authorList>
    </citation>
    <scope>NUCLEOTIDE SEQUENCE [LARGE SCALE GENOMIC DNA]</scope>
    <source>
        <strain evidence="2">AR-01</strain>
    </source>
</reference>
<evidence type="ECO:0000313" key="3">
    <source>
        <dbReference type="Proteomes" id="UP000823775"/>
    </source>
</evidence>
<dbReference type="Proteomes" id="UP000823775">
    <property type="component" value="Unassembled WGS sequence"/>
</dbReference>
<feature type="region of interest" description="Disordered" evidence="1">
    <location>
        <begin position="1"/>
        <end position="25"/>
    </location>
</feature>
<proteinExistence type="predicted"/>
<dbReference type="EMBL" id="JACEIK010001478">
    <property type="protein sequence ID" value="MCD7469739.1"/>
    <property type="molecule type" value="Genomic_DNA"/>
</dbReference>
<gene>
    <name evidence="2" type="ORF">HAX54_008920</name>
</gene>
<sequence length="147" mass="16316">MDKGRGRGFGEQDRPLAPNHGTHEAEDVRTCAWHLPGMRALARQMGMRGDMGVGMWQTRQVNQSKQAHARDKCGVRIGQGRHRQPHARDKCGVRLGPGRRSSHQHAASAAQNVELTPDFKGSAWRGLKKADSSLSKWKRPCAKAAYK</sequence>
<comment type="caution">
    <text evidence="2">The sequence shown here is derived from an EMBL/GenBank/DDBJ whole genome shotgun (WGS) entry which is preliminary data.</text>
</comment>
<name>A0ABS8TE77_DATST</name>
<keyword evidence="3" id="KW-1185">Reference proteome</keyword>
<evidence type="ECO:0000313" key="2">
    <source>
        <dbReference type="EMBL" id="MCD7469739.1"/>
    </source>
</evidence>
<protein>
    <submittedName>
        <fullName evidence="2">Uncharacterized protein</fullName>
    </submittedName>
</protein>
<organism evidence="2 3">
    <name type="scientific">Datura stramonium</name>
    <name type="common">Jimsonweed</name>
    <name type="synonym">Common thornapple</name>
    <dbReference type="NCBI Taxonomy" id="4076"/>
    <lineage>
        <taxon>Eukaryota</taxon>
        <taxon>Viridiplantae</taxon>
        <taxon>Streptophyta</taxon>
        <taxon>Embryophyta</taxon>
        <taxon>Tracheophyta</taxon>
        <taxon>Spermatophyta</taxon>
        <taxon>Magnoliopsida</taxon>
        <taxon>eudicotyledons</taxon>
        <taxon>Gunneridae</taxon>
        <taxon>Pentapetalae</taxon>
        <taxon>asterids</taxon>
        <taxon>lamiids</taxon>
        <taxon>Solanales</taxon>
        <taxon>Solanaceae</taxon>
        <taxon>Solanoideae</taxon>
        <taxon>Datureae</taxon>
        <taxon>Datura</taxon>
    </lineage>
</organism>
<accession>A0ABS8TE77</accession>
<evidence type="ECO:0000256" key="1">
    <source>
        <dbReference type="SAM" id="MobiDB-lite"/>
    </source>
</evidence>
<feature type="compositionally biased region" description="Basic and acidic residues" evidence="1">
    <location>
        <begin position="1"/>
        <end position="14"/>
    </location>
</feature>